<dbReference type="AlphaFoldDB" id="A0A174AXS8"/>
<dbReference type="EMBL" id="CYZN01000008">
    <property type="protein sequence ID" value="CUN92769.1"/>
    <property type="molecule type" value="Genomic_DNA"/>
</dbReference>
<evidence type="ECO:0000313" key="1">
    <source>
        <dbReference type="EMBL" id="CUN92769.1"/>
    </source>
</evidence>
<organism evidence="1 2">
    <name type="scientific">Blautia wexlerae</name>
    <dbReference type="NCBI Taxonomy" id="418240"/>
    <lineage>
        <taxon>Bacteria</taxon>
        <taxon>Bacillati</taxon>
        <taxon>Bacillota</taxon>
        <taxon>Clostridia</taxon>
        <taxon>Lachnospirales</taxon>
        <taxon>Lachnospiraceae</taxon>
        <taxon>Blautia</taxon>
    </lineage>
</organism>
<name>A0A174AXS8_9FIRM</name>
<evidence type="ECO:0000313" key="2">
    <source>
        <dbReference type="Proteomes" id="UP000095431"/>
    </source>
</evidence>
<sequence length="54" mass="6224">MLTTEDVKKYHATVERILNALDNSPVPISWRKMDRCALQSVIAKELILIDKEAR</sequence>
<dbReference type="RefSeq" id="WP_156325165.1">
    <property type="nucleotide sequence ID" value="NZ_BTHH01000009.1"/>
</dbReference>
<reference evidence="1 2" key="1">
    <citation type="submission" date="2015-09" db="EMBL/GenBank/DDBJ databases">
        <authorList>
            <consortium name="Pathogen Informatics"/>
        </authorList>
    </citation>
    <scope>NUCLEOTIDE SEQUENCE [LARGE SCALE GENOMIC DNA]</scope>
    <source>
        <strain evidence="1 2">2789STDY5834863</strain>
    </source>
</reference>
<accession>A0A174AXS8</accession>
<protein>
    <submittedName>
        <fullName evidence="1">Uncharacterized protein</fullName>
    </submittedName>
</protein>
<gene>
    <name evidence="1" type="ORF">ERS852478_01396</name>
</gene>
<proteinExistence type="predicted"/>
<dbReference type="Proteomes" id="UP000095431">
    <property type="component" value="Unassembled WGS sequence"/>
</dbReference>